<evidence type="ECO:0000256" key="6">
    <source>
        <dbReference type="ARBA" id="ARBA00023163"/>
    </source>
</evidence>
<protein>
    <recommendedName>
        <fullName evidence="9">C2H2-type domain-containing protein</fullName>
    </recommendedName>
</protein>
<name>A0A4Y7JED6_PAPSO</name>
<dbReference type="PANTHER" id="PTHR45988:SF18">
    <property type="entry name" value="C2H2-TYPE ZINC FINGER FAMILY PROTEIN"/>
    <property type="match status" value="1"/>
</dbReference>
<evidence type="ECO:0000256" key="7">
    <source>
        <dbReference type="PROSITE-ProRule" id="PRU00042"/>
    </source>
</evidence>
<keyword evidence="1" id="KW-0479">Metal-binding</keyword>
<dbReference type="InterPro" id="IPR013087">
    <property type="entry name" value="Znf_C2H2_type"/>
</dbReference>
<keyword evidence="2" id="KW-0677">Repeat</keyword>
<dbReference type="GO" id="GO:0003700">
    <property type="term" value="F:DNA-binding transcription factor activity"/>
    <property type="evidence" value="ECO:0007669"/>
    <property type="project" value="InterPro"/>
</dbReference>
<dbReference type="Gene3D" id="3.30.160.60">
    <property type="entry name" value="Classic Zinc Finger"/>
    <property type="match status" value="1"/>
</dbReference>
<dbReference type="InterPro" id="IPR044653">
    <property type="entry name" value="AZF1/2/3-like"/>
</dbReference>
<evidence type="ECO:0000313" key="11">
    <source>
        <dbReference type="Proteomes" id="UP000316621"/>
    </source>
</evidence>
<dbReference type="GO" id="GO:0008270">
    <property type="term" value="F:zinc ion binding"/>
    <property type="evidence" value="ECO:0007669"/>
    <property type="project" value="UniProtKB-KW"/>
</dbReference>
<evidence type="ECO:0000256" key="1">
    <source>
        <dbReference type="ARBA" id="ARBA00022723"/>
    </source>
</evidence>
<evidence type="ECO:0000256" key="8">
    <source>
        <dbReference type="SAM" id="MobiDB-lite"/>
    </source>
</evidence>
<gene>
    <name evidence="10" type="ORF">C5167_005435</name>
</gene>
<evidence type="ECO:0000256" key="3">
    <source>
        <dbReference type="ARBA" id="ARBA00022771"/>
    </source>
</evidence>
<reference evidence="10 11" key="1">
    <citation type="journal article" date="2018" name="Science">
        <title>The opium poppy genome and morphinan production.</title>
        <authorList>
            <person name="Guo L."/>
            <person name="Winzer T."/>
            <person name="Yang X."/>
            <person name="Li Y."/>
            <person name="Ning Z."/>
            <person name="He Z."/>
            <person name="Teodor R."/>
            <person name="Lu Y."/>
            <person name="Bowser T.A."/>
            <person name="Graham I.A."/>
            <person name="Ye K."/>
        </authorList>
    </citation>
    <scope>NUCLEOTIDE SEQUENCE [LARGE SCALE GENOMIC DNA]</scope>
    <source>
        <strain evidence="11">cv. HN1</strain>
        <tissue evidence="10">Leaves</tissue>
    </source>
</reference>
<keyword evidence="4" id="KW-0862">Zinc</keyword>
<keyword evidence="3 7" id="KW-0863">Zinc-finger</keyword>
<organism evidence="10 11">
    <name type="scientific">Papaver somniferum</name>
    <name type="common">Opium poppy</name>
    <dbReference type="NCBI Taxonomy" id="3469"/>
    <lineage>
        <taxon>Eukaryota</taxon>
        <taxon>Viridiplantae</taxon>
        <taxon>Streptophyta</taxon>
        <taxon>Embryophyta</taxon>
        <taxon>Tracheophyta</taxon>
        <taxon>Spermatophyta</taxon>
        <taxon>Magnoliopsida</taxon>
        <taxon>Ranunculales</taxon>
        <taxon>Papaveraceae</taxon>
        <taxon>Papaveroideae</taxon>
        <taxon>Papaver</taxon>
    </lineage>
</organism>
<sequence length="255" mass="28536">MHLWALSNSYSLDPAKKERRNADKKRKFEDTNIVHYTEEDGLKKARIENYRDDEIMLDSAKKMNLEATHKQIPILSTAGSRKFSCGNCGKSFSCHQALGGHKSTCNSSFLIREVGESSLQGLMRNKNKNSATSKGGPHECKICGKAFPNGWALGGHKRSHRTGQVEPSRRSTVSPPKEITKESLHPINSFTQSVPEAQDESLRLVSSFKSSVPEAQEDTVAEDKKIMMFDLNQSPPKDEDEFDELLLCLEPPIPF</sequence>
<evidence type="ECO:0000313" key="10">
    <source>
        <dbReference type="EMBL" id="RZC58119.1"/>
    </source>
</evidence>
<dbReference type="PROSITE" id="PS00028">
    <property type="entry name" value="ZINC_FINGER_C2H2_1"/>
    <property type="match status" value="1"/>
</dbReference>
<dbReference type="GO" id="GO:0005634">
    <property type="term" value="C:nucleus"/>
    <property type="evidence" value="ECO:0007669"/>
    <property type="project" value="TreeGrafter"/>
</dbReference>
<dbReference type="Proteomes" id="UP000316621">
    <property type="component" value="Chromosome 4"/>
</dbReference>
<dbReference type="InterPro" id="IPR036236">
    <property type="entry name" value="Znf_C2H2_sf"/>
</dbReference>
<dbReference type="GO" id="GO:0000976">
    <property type="term" value="F:transcription cis-regulatory region binding"/>
    <property type="evidence" value="ECO:0007669"/>
    <property type="project" value="TreeGrafter"/>
</dbReference>
<feature type="domain" description="C2H2-type" evidence="9">
    <location>
        <begin position="83"/>
        <end position="104"/>
    </location>
</feature>
<keyword evidence="5" id="KW-0805">Transcription regulation</keyword>
<feature type="region of interest" description="Disordered" evidence="8">
    <location>
        <begin position="154"/>
        <end position="178"/>
    </location>
</feature>
<dbReference type="Gramene" id="RZC58119">
    <property type="protein sequence ID" value="RZC58119"/>
    <property type="gene ID" value="C5167_005435"/>
</dbReference>
<keyword evidence="11" id="KW-1185">Reference proteome</keyword>
<proteinExistence type="predicted"/>
<dbReference type="PROSITE" id="PS50157">
    <property type="entry name" value="ZINC_FINGER_C2H2_2"/>
    <property type="match status" value="2"/>
</dbReference>
<keyword evidence="6" id="KW-0804">Transcription</keyword>
<dbReference type="PANTHER" id="PTHR45988">
    <property type="entry name" value="C2H2 TYPE ZINC FINGER TRANSCRIPTION FACTOR FAMILY-RELATED"/>
    <property type="match status" value="1"/>
</dbReference>
<dbReference type="STRING" id="3469.A0A4Y7JED6"/>
<evidence type="ECO:0000259" key="9">
    <source>
        <dbReference type="PROSITE" id="PS50157"/>
    </source>
</evidence>
<dbReference type="OMA" id="MNLEATH"/>
<dbReference type="Pfam" id="PF13912">
    <property type="entry name" value="zf-C2H2_6"/>
    <property type="match status" value="2"/>
</dbReference>
<evidence type="ECO:0000256" key="2">
    <source>
        <dbReference type="ARBA" id="ARBA00022737"/>
    </source>
</evidence>
<dbReference type="EMBL" id="CM010718">
    <property type="protein sequence ID" value="RZC58119.1"/>
    <property type="molecule type" value="Genomic_DNA"/>
</dbReference>
<dbReference type="SUPFAM" id="SSF57667">
    <property type="entry name" value="beta-beta-alpha zinc fingers"/>
    <property type="match status" value="1"/>
</dbReference>
<evidence type="ECO:0000256" key="5">
    <source>
        <dbReference type="ARBA" id="ARBA00023015"/>
    </source>
</evidence>
<accession>A0A4Y7JED6</accession>
<feature type="domain" description="C2H2-type" evidence="9">
    <location>
        <begin position="138"/>
        <end position="160"/>
    </location>
</feature>
<dbReference type="AlphaFoldDB" id="A0A4Y7JED6"/>
<evidence type="ECO:0000256" key="4">
    <source>
        <dbReference type="ARBA" id="ARBA00022833"/>
    </source>
</evidence>